<dbReference type="RefSeq" id="WP_077097136.1">
    <property type="nucleotide sequence ID" value="NZ_LT717697.1"/>
</dbReference>
<evidence type="ECO:0008006" key="3">
    <source>
        <dbReference type="Google" id="ProtNLM"/>
    </source>
</evidence>
<accession>A0A2U3N5K7</accession>
<evidence type="ECO:0000313" key="2">
    <source>
        <dbReference type="Proteomes" id="UP000241595"/>
    </source>
</evidence>
<evidence type="ECO:0000313" key="1">
    <source>
        <dbReference type="EMBL" id="SPM26795.1"/>
    </source>
</evidence>
<organism evidence="1 2">
    <name type="scientific">Mycobacterium terramassiliense</name>
    <dbReference type="NCBI Taxonomy" id="1841859"/>
    <lineage>
        <taxon>Bacteria</taxon>
        <taxon>Bacillati</taxon>
        <taxon>Actinomycetota</taxon>
        <taxon>Actinomycetes</taxon>
        <taxon>Mycobacteriales</taxon>
        <taxon>Mycobacteriaceae</taxon>
        <taxon>Mycobacterium</taxon>
    </lineage>
</organism>
<dbReference type="STRING" id="1841859.GCA_900157385_00264"/>
<dbReference type="Pfam" id="PF06127">
    <property type="entry name" value="Mpo1-like"/>
    <property type="match status" value="1"/>
</dbReference>
<reference evidence="1 2" key="1">
    <citation type="submission" date="2017-01" db="EMBL/GenBank/DDBJ databases">
        <authorList>
            <consortium name="Urmite Genomes"/>
        </authorList>
    </citation>
    <scope>NUCLEOTIDE SEQUENCE [LARGE SCALE GENOMIC DNA]</scope>
    <source>
        <strain evidence="1 2">AB308</strain>
    </source>
</reference>
<dbReference type="EMBL" id="FTRV01000008">
    <property type="protein sequence ID" value="SPM26795.1"/>
    <property type="molecule type" value="Genomic_DNA"/>
</dbReference>
<sequence>MQTAPPPEAPFADKMAYYRTQHTSTGVRATHLVGTPIIAAGMPLLLAKPRVGAAMFAGGWVMQILGHRLFEKNLPSTHQGWITYQLAGVIHVCEQYGELLARRSRRKAGRAVTR</sequence>
<dbReference type="InterPro" id="IPR009305">
    <property type="entry name" value="Mpo1-like"/>
</dbReference>
<name>A0A2U3N5K7_9MYCO</name>
<protein>
    <recommendedName>
        <fullName evidence="3">DUF962 domain-containing protein</fullName>
    </recommendedName>
</protein>
<dbReference type="AlphaFoldDB" id="A0A2U3N5K7"/>
<gene>
    <name evidence="1" type="ORF">MTAB308_270</name>
</gene>
<dbReference type="Proteomes" id="UP000241595">
    <property type="component" value="Unassembled WGS sequence"/>
</dbReference>
<keyword evidence="2" id="KW-1185">Reference proteome</keyword>
<proteinExistence type="predicted"/>